<evidence type="ECO:0008006" key="3">
    <source>
        <dbReference type="Google" id="ProtNLM"/>
    </source>
</evidence>
<name>A0A1L9BBS7_9BACT</name>
<dbReference type="Proteomes" id="UP000182229">
    <property type="component" value="Unassembled WGS sequence"/>
</dbReference>
<evidence type="ECO:0000313" key="1">
    <source>
        <dbReference type="EMBL" id="OJH39699.1"/>
    </source>
</evidence>
<accession>A0A1L9BBS7</accession>
<organism evidence="1 2">
    <name type="scientific">Cystobacter ferrugineus</name>
    <dbReference type="NCBI Taxonomy" id="83449"/>
    <lineage>
        <taxon>Bacteria</taxon>
        <taxon>Pseudomonadati</taxon>
        <taxon>Myxococcota</taxon>
        <taxon>Myxococcia</taxon>
        <taxon>Myxococcales</taxon>
        <taxon>Cystobacterineae</taxon>
        <taxon>Archangiaceae</taxon>
        <taxon>Cystobacter</taxon>
    </lineage>
</organism>
<dbReference type="EMBL" id="MPIN01000004">
    <property type="protein sequence ID" value="OJH39699.1"/>
    <property type="molecule type" value="Genomic_DNA"/>
</dbReference>
<proteinExistence type="predicted"/>
<evidence type="ECO:0000313" key="2">
    <source>
        <dbReference type="Proteomes" id="UP000182229"/>
    </source>
</evidence>
<protein>
    <recommendedName>
        <fullName evidence="3">YgiT-type zinc finger domain-containing protein</fullName>
    </recommendedName>
</protein>
<keyword evidence="2" id="KW-1185">Reference proteome</keyword>
<dbReference type="AlphaFoldDB" id="A0A1L9BBS7"/>
<sequence>MCCVGSFLLTFLPCVWTRPRGGFAAPDMRGLWVGRWFIFVTVGAIYQTGMSGSYGDGEFDYGQCPCTGNYENRLIEVDVVVEQRNVVLTNIPQGECPLCGSQVYKMQIMERIETLMASAERSP</sequence>
<comment type="caution">
    <text evidence="1">The sequence shown here is derived from an EMBL/GenBank/DDBJ whole genome shotgun (WGS) entry which is preliminary data.</text>
</comment>
<gene>
    <name evidence="1" type="ORF">BON30_19700</name>
</gene>
<reference evidence="2" key="1">
    <citation type="submission" date="2016-11" db="EMBL/GenBank/DDBJ databases">
        <authorList>
            <person name="Shukria A."/>
            <person name="Stevens D.C."/>
        </authorList>
    </citation>
    <scope>NUCLEOTIDE SEQUENCE [LARGE SCALE GENOMIC DNA]</scope>
    <source>
        <strain evidence="2">Cbfe23</strain>
    </source>
</reference>
<reference evidence="1 2" key="2">
    <citation type="submission" date="2016-12" db="EMBL/GenBank/DDBJ databases">
        <title>Draft Genome Sequence of Cystobacter ferrugineus Strain Cbfe23.</title>
        <authorList>
            <person name="Akbar S."/>
            <person name="Dowd S.E."/>
            <person name="Stevens D.C."/>
        </authorList>
    </citation>
    <scope>NUCLEOTIDE SEQUENCE [LARGE SCALE GENOMIC DNA]</scope>
    <source>
        <strain evidence="1 2">Cbfe23</strain>
    </source>
</reference>